<dbReference type="InterPro" id="IPR029052">
    <property type="entry name" value="Metallo-depent_PP-like"/>
</dbReference>
<dbReference type="InterPro" id="IPR051158">
    <property type="entry name" value="Metallophosphoesterase_sf"/>
</dbReference>
<dbReference type="InterPro" id="IPR004843">
    <property type="entry name" value="Calcineurin-like_PHP"/>
</dbReference>
<dbReference type="Proteomes" id="UP000731465">
    <property type="component" value="Unassembled WGS sequence"/>
</dbReference>
<keyword evidence="1" id="KW-0812">Transmembrane</keyword>
<accession>A0ABS7DGI4</accession>
<feature type="domain" description="Calcineurin-like phosphoesterase" evidence="2">
    <location>
        <begin position="152"/>
        <end position="318"/>
    </location>
</feature>
<dbReference type="CDD" id="cd07385">
    <property type="entry name" value="MPP_YkuE_C"/>
    <property type="match status" value="1"/>
</dbReference>
<feature type="transmembrane region" description="Helical" evidence="1">
    <location>
        <begin position="62"/>
        <end position="87"/>
    </location>
</feature>
<comment type="caution">
    <text evidence="3">The sequence shown here is derived from an EMBL/GenBank/DDBJ whole genome shotgun (WGS) entry which is preliminary data.</text>
</comment>
<evidence type="ECO:0000256" key="1">
    <source>
        <dbReference type="SAM" id="Phobius"/>
    </source>
</evidence>
<proteinExistence type="predicted"/>
<keyword evidence="4" id="KW-1185">Reference proteome</keyword>
<gene>
    <name evidence="3" type="ORF">J5V48_01905</name>
</gene>
<sequence>MTLFKLYPLIQALIIVIFFIRPIRCSLKTKLIISAILLVGTFKLYVFIFTGGNAMDPKLSRISTMFLSCLYFSSLMVLMLTIFRMSINGLYKALRRNISKFIINPHSLRYALLSVIVSLLLGTVSVYNGFKPAALCSYTVNIDTLSPLADGMRIIHLSDLHISAPTTEEEIEDIVKEVNKRNVEIIVITGDLVDGDVDSLKKKTDILFKLKAKYGVYAVSGNHEFYSGYDSWIKYFNKGGIRFLENESVTISDNDYPLLNICGITDATAYKYSDKKADIPTAIKNVDSDAPVIFLTHQPKVADELSAISDLTLAGHTHGGLFPVLKSLVAAANHGYVSGFYTIGKEKMIVSNGTRIWAGIPLRLKTPAQIIEITLKRTNSF</sequence>
<evidence type="ECO:0000259" key="2">
    <source>
        <dbReference type="Pfam" id="PF00149"/>
    </source>
</evidence>
<protein>
    <submittedName>
        <fullName evidence="3">Metallophosphoesterase</fullName>
    </submittedName>
</protein>
<dbReference type="Pfam" id="PF00149">
    <property type="entry name" value="Metallophos"/>
    <property type="match status" value="1"/>
</dbReference>
<keyword evidence="1" id="KW-0472">Membrane</keyword>
<dbReference type="Gene3D" id="3.60.21.10">
    <property type="match status" value="1"/>
</dbReference>
<evidence type="ECO:0000313" key="3">
    <source>
        <dbReference type="EMBL" id="MBW7569641.1"/>
    </source>
</evidence>
<dbReference type="RefSeq" id="WP_219936459.1">
    <property type="nucleotide sequence ID" value="NZ_JAGFNY010000003.1"/>
</dbReference>
<name>A0ABS7DGI4_9GAMM</name>
<feature type="transmembrane region" description="Helical" evidence="1">
    <location>
        <begin position="6"/>
        <end position="24"/>
    </location>
</feature>
<feature type="transmembrane region" description="Helical" evidence="1">
    <location>
        <begin position="108"/>
        <end position="130"/>
    </location>
</feature>
<organism evidence="3 4">
    <name type="scientific">Succinivibrio faecicola</name>
    <dbReference type="NCBI Taxonomy" id="2820300"/>
    <lineage>
        <taxon>Bacteria</taxon>
        <taxon>Pseudomonadati</taxon>
        <taxon>Pseudomonadota</taxon>
        <taxon>Gammaproteobacteria</taxon>
        <taxon>Aeromonadales</taxon>
        <taxon>Succinivibrionaceae</taxon>
        <taxon>Succinivibrio</taxon>
    </lineage>
</organism>
<dbReference type="PANTHER" id="PTHR31302:SF0">
    <property type="entry name" value="TRANSMEMBRANE PROTEIN WITH METALLOPHOSPHOESTERASE DOMAIN"/>
    <property type="match status" value="1"/>
</dbReference>
<keyword evidence="1" id="KW-1133">Transmembrane helix</keyword>
<dbReference type="EMBL" id="JAGFNY010000003">
    <property type="protein sequence ID" value="MBW7569641.1"/>
    <property type="molecule type" value="Genomic_DNA"/>
</dbReference>
<evidence type="ECO:0000313" key="4">
    <source>
        <dbReference type="Proteomes" id="UP000731465"/>
    </source>
</evidence>
<dbReference type="PANTHER" id="PTHR31302">
    <property type="entry name" value="TRANSMEMBRANE PROTEIN WITH METALLOPHOSPHOESTERASE DOMAIN-RELATED"/>
    <property type="match status" value="1"/>
</dbReference>
<dbReference type="SUPFAM" id="SSF56300">
    <property type="entry name" value="Metallo-dependent phosphatases"/>
    <property type="match status" value="1"/>
</dbReference>
<reference evidence="3 4" key="1">
    <citation type="submission" date="2021-03" db="EMBL/GenBank/DDBJ databases">
        <title>Succinivibrio sp. nov. isolated from feces of cow.</title>
        <authorList>
            <person name="Choi J.-Y."/>
        </authorList>
    </citation>
    <scope>NUCLEOTIDE SEQUENCE [LARGE SCALE GENOMIC DNA]</scope>
    <source>
        <strain evidence="3 4">AGMB01872</strain>
    </source>
</reference>
<feature type="transmembrane region" description="Helical" evidence="1">
    <location>
        <begin position="31"/>
        <end position="50"/>
    </location>
</feature>